<name>A0A1K1SZT0_9BACT</name>
<keyword evidence="5" id="KW-1185">Reference proteome</keyword>
<evidence type="ECO:0000313" key="4">
    <source>
        <dbReference type="Proteomes" id="UP000183788"/>
    </source>
</evidence>
<accession>A0A1K1SZT0</accession>
<feature type="transmembrane region" description="Helical" evidence="1">
    <location>
        <begin position="15"/>
        <end position="35"/>
    </location>
</feature>
<evidence type="ECO:0000313" key="3">
    <source>
        <dbReference type="EMBL" id="WQG89009.1"/>
    </source>
</evidence>
<reference evidence="2 4" key="1">
    <citation type="submission" date="2016-11" db="EMBL/GenBank/DDBJ databases">
        <authorList>
            <person name="Jaros S."/>
            <person name="Januszkiewicz K."/>
            <person name="Wedrychowicz H."/>
        </authorList>
    </citation>
    <scope>NUCLEOTIDE SEQUENCE [LARGE SCALE GENOMIC DNA]</scope>
    <source>
        <strain evidence="2 4">DSM 784</strain>
    </source>
</reference>
<dbReference type="EMBL" id="CP140154">
    <property type="protein sequence ID" value="WQG89009.1"/>
    <property type="molecule type" value="Genomic_DNA"/>
</dbReference>
<dbReference type="OrthoDB" id="1039148at2"/>
<reference evidence="3 5" key="2">
    <citation type="submission" date="2023-11" db="EMBL/GenBank/DDBJ databases">
        <title>MicrobeMod: A computational toolkit for identifying prokaryotic methylation and restriction-modification with nanopore sequencing.</title>
        <authorList>
            <person name="Crits-Christoph A."/>
            <person name="Kang S.C."/>
            <person name="Lee H."/>
            <person name="Ostrov N."/>
        </authorList>
    </citation>
    <scope>NUCLEOTIDE SEQUENCE [LARGE SCALE GENOMIC DNA]</scope>
    <source>
        <strain evidence="3 5">ATCC 23090</strain>
    </source>
</reference>
<evidence type="ECO:0000313" key="2">
    <source>
        <dbReference type="EMBL" id="SFW89856.1"/>
    </source>
</evidence>
<dbReference type="STRING" id="1004.SAMN05661012_06511"/>
<gene>
    <name evidence="3" type="primary">traK</name>
    <name evidence="2" type="ORF">SAMN05661012_06511</name>
    <name evidence="3" type="ORF">SR876_29190</name>
</gene>
<dbReference type="InterPro" id="IPR022276">
    <property type="entry name" value="Conjug_transposon_TraK"/>
</dbReference>
<dbReference type="NCBIfam" id="TIGR03781">
    <property type="entry name" value="Bac_Flav_CT_K"/>
    <property type="match status" value="1"/>
</dbReference>
<sequence>MFKQAKNLDQAFKSIRLFTIIIIIAFSGVCGLVIYKSYGVVMKEQSRVYVLINGKALEAYASDRKDNIPAEARDHVKTFHQLFFTYTPDEKAITTNISKALYLADISAKEQYDNLKEQNYFSGIVAGNVYQTIEVDSIQLDLDQYPYHFKCFATQHLSRSTSKVDRSLITEGFLRNISRSENNSHGFLIERWKTIENKDVNIQKR</sequence>
<dbReference type="AlphaFoldDB" id="A0A1K1SZT0"/>
<keyword evidence="1" id="KW-1133">Transmembrane helix</keyword>
<evidence type="ECO:0000256" key="1">
    <source>
        <dbReference type="SAM" id="Phobius"/>
    </source>
</evidence>
<proteinExistence type="predicted"/>
<protein>
    <submittedName>
        <fullName evidence="2">Bacteroides conjugative transposon TraK protein</fullName>
    </submittedName>
    <submittedName>
        <fullName evidence="3">Conjugative transposon protein TraK</fullName>
    </submittedName>
</protein>
<dbReference type="RefSeq" id="WP_072366426.1">
    <property type="nucleotide sequence ID" value="NZ_CP139972.1"/>
</dbReference>
<dbReference type="Proteomes" id="UP000183788">
    <property type="component" value="Unassembled WGS sequence"/>
</dbReference>
<keyword evidence="1" id="KW-0812">Transmembrane</keyword>
<evidence type="ECO:0000313" key="5">
    <source>
        <dbReference type="Proteomes" id="UP001326715"/>
    </source>
</evidence>
<dbReference type="EMBL" id="FPIZ01000043">
    <property type="protein sequence ID" value="SFW89856.1"/>
    <property type="molecule type" value="Genomic_DNA"/>
</dbReference>
<organism evidence="2 4">
    <name type="scientific">Chitinophaga sancti</name>
    <dbReference type="NCBI Taxonomy" id="1004"/>
    <lineage>
        <taxon>Bacteria</taxon>
        <taxon>Pseudomonadati</taxon>
        <taxon>Bacteroidota</taxon>
        <taxon>Chitinophagia</taxon>
        <taxon>Chitinophagales</taxon>
        <taxon>Chitinophagaceae</taxon>
        <taxon>Chitinophaga</taxon>
    </lineage>
</organism>
<dbReference type="Proteomes" id="UP001326715">
    <property type="component" value="Chromosome"/>
</dbReference>
<keyword evidence="1" id="KW-0472">Membrane</keyword>